<proteinExistence type="predicted"/>
<keyword evidence="3" id="KW-1185">Reference proteome</keyword>
<evidence type="ECO:0000313" key="2">
    <source>
        <dbReference type="EMBL" id="KZP23643.1"/>
    </source>
</evidence>
<dbReference type="EMBL" id="KV417531">
    <property type="protein sequence ID" value="KZP23643.1"/>
    <property type="molecule type" value="Genomic_DNA"/>
</dbReference>
<gene>
    <name evidence="2" type="ORF">FIBSPDRAFT_930434</name>
</gene>
<reference evidence="2 3" key="1">
    <citation type="journal article" date="2016" name="Mol. Biol. Evol.">
        <title>Comparative Genomics of Early-Diverging Mushroom-Forming Fungi Provides Insights into the Origins of Lignocellulose Decay Capabilities.</title>
        <authorList>
            <person name="Nagy L.G."/>
            <person name="Riley R."/>
            <person name="Tritt A."/>
            <person name="Adam C."/>
            <person name="Daum C."/>
            <person name="Floudas D."/>
            <person name="Sun H."/>
            <person name="Yadav J.S."/>
            <person name="Pangilinan J."/>
            <person name="Larsson K.H."/>
            <person name="Matsuura K."/>
            <person name="Barry K."/>
            <person name="Labutti K."/>
            <person name="Kuo R."/>
            <person name="Ohm R.A."/>
            <person name="Bhattacharya S.S."/>
            <person name="Shirouzu T."/>
            <person name="Yoshinaga Y."/>
            <person name="Martin F.M."/>
            <person name="Grigoriev I.V."/>
            <person name="Hibbett D.S."/>
        </authorList>
    </citation>
    <scope>NUCLEOTIDE SEQUENCE [LARGE SCALE GENOMIC DNA]</scope>
    <source>
        <strain evidence="2 3">CBS 109695</strain>
    </source>
</reference>
<dbReference type="Proteomes" id="UP000076532">
    <property type="component" value="Unassembled WGS sequence"/>
</dbReference>
<sequence length="644" mass="70668">MAKIADPGPRCTYELLYDSVRICRRIRSTVCKNWVREASRVARTKMTVAISDHYACMTLWGFDGCMLFRQKGQPSSHLQWFYEQLELPVQAVAESFRADARPLHTNYTSSGPPTSLNNIKLQTTCRGGQPSNSYHIVNTPSQSADSTTVDVSLSDKKNGRQDQSHHVRYLRPIRPKVVEPYVIIAEIKEKDSVQRSTNLSDIPARSSAPQLSLMATTSGTTAELDVWKRKYSALEAITAAGSELPDKIQLRVRQRNLGRGFRRIVHMFYAPSDLVACNIRYVAAQISGKEPDKDDGVMQKAYHQLTQFIPLVVSPLIEQNDLGALYENLLKGADSAWGDDALTLKRTVVMWLHEIFGPSAPSLVASTKDGRGFHNAHTGRLLCPVEFDWDDEAVRAAIRAGDEQYAVTASSWPNICYANFTCNPDNLEEGLWKNALMVKAYKCIFTSPSSAVDDKEPEESPAPPTKRRRTTKPATKQNVASKIGLKSVTGRSIAYVAVQLRFALSSASSWNPLDMDFCYIDFYAAVVAYFETPPGPVAAEHIVLLLQWWNTQIFRRDRGTVAVPLHSDLSMQRMREQRQARENSLAAAAIVVAAAAEAAVNAAAVATEAAAVTVAEAEAAVAYAEAAVNVAAVAAAAGATAVAL</sequence>
<dbReference type="AlphaFoldDB" id="A0A166M520"/>
<feature type="region of interest" description="Disordered" evidence="1">
    <location>
        <begin position="450"/>
        <end position="476"/>
    </location>
</feature>
<accession>A0A166M520</accession>
<organism evidence="2 3">
    <name type="scientific">Athelia psychrophila</name>
    <dbReference type="NCBI Taxonomy" id="1759441"/>
    <lineage>
        <taxon>Eukaryota</taxon>
        <taxon>Fungi</taxon>
        <taxon>Dikarya</taxon>
        <taxon>Basidiomycota</taxon>
        <taxon>Agaricomycotina</taxon>
        <taxon>Agaricomycetes</taxon>
        <taxon>Agaricomycetidae</taxon>
        <taxon>Atheliales</taxon>
        <taxon>Atheliaceae</taxon>
        <taxon>Athelia</taxon>
    </lineage>
</organism>
<dbReference type="OrthoDB" id="2662502at2759"/>
<name>A0A166M520_9AGAM</name>
<dbReference type="STRING" id="436010.A0A166M520"/>
<dbReference type="InterPro" id="IPR046521">
    <property type="entry name" value="DUF6698"/>
</dbReference>
<dbReference type="Pfam" id="PF20414">
    <property type="entry name" value="DUF6698"/>
    <property type="match status" value="1"/>
</dbReference>
<evidence type="ECO:0000256" key="1">
    <source>
        <dbReference type="SAM" id="MobiDB-lite"/>
    </source>
</evidence>
<evidence type="ECO:0000313" key="3">
    <source>
        <dbReference type="Proteomes" id="UP000076532"/>
    </source>
</evidence>
<protein>
    <submittedName>
        <fullName evidence="2">Uncharacterized protein</fullName>
    </submittedName>
</protein>